<dbReference type="WBParaSite" id="OFLC_0000266701-mRNA-1">
    <property type="protein sequence ID" value="OFLC_0000266701-mRNA-1"/>
    <property type="gene ID" value="OFLC_0000266701"/>
</dbReference>
<evidence type="ECO:0000313" key="4">
    <source>
        <dbReference type="WBParaSite" id="OFLC_0000266701-mRNA-1"/>
    </source>
</evidence>
<dbReference type="EMBL" id="UZAJ01001584">
    <property type="protein sequence ID" value="VDO33793.1"/>
    <property type="molecule type" value="Genomic_DNA"/>
</dbReference>
<name>A0A183H5A8_9BILA</name>
<protein>
    <submittedName>
        <fullName evidence="2 4">Uncharacterized protein</fullName>
    </submittedName>
</protein>
<reference evidence="4" key="1">
    <citation type="submission" date="2016-06" db="UniProtKB">
        <authorList>
            <consortium name="WormBaseParasite"/>
        </authorList>
    </citation>
    <scope>IDENTIFICATION</scope>
</reference>
<proteinExistence type="predicted"/>
<dbReference type="Proteomes" id="UP000267606">
    <property type="component" value="Unassembled WGS sequence"/>
</dbReference>
<gene>
    <name evidence="2" type="ORF">OFLC_LOCUS2668</name>
</gene>
<evidence type="ECO:0000313" key="2">
    <source>
        <dbReference type="EMBL" id="VDO33793.1"/>
    </source>
</evidence>
<dbReference type="STRING" id="387005.A0A183H5A8"/>
<accession>A0A183H5A8</accession>
<organism evidence="4">
    <name type="scientific">Onchocerca flexuosa</name>
    <dbReference type="NCBI Taxonomy" id="387005"/>
    <lineage>
        <taxon>Eukaryota</taxon>
        <taxon>Metazoa</taxon>
        <taxon>Ecdysozoa</taxon>
        <taxon>Nematoda</taxon>
        <taxon>Chromadorea</taxon>
        <taxon>Rhabditida</taxon>
        <taxon>Spirurina</taxon>
        <taxon>Spiruromorpha</taxon>
        <taxon>Filarioidea</taxon>
        <taxon>Onchocercidae</taxon>
        <taxon>Onchocerca</taxon>
    </lineage>
</organism>
<sequence length="194" mass="22612">MTTPLSINNQEDYDLFVKNFQGNKEASRNRASRNNAYRPQTQKIQQNQPYFGQQQHHISNQKTLQFNQNSQRQQQQVHPQQLFAARFQAKQPVFSDAIRETVNFGQEVAKLVDEISQYSDVHHKENQDYESVQKLLYIFFNSVSSGQNDNGHTRPLKPLNDGTETGRNRPIAKNLFESDIVLTVDQLKRFEDLE</sequence>
<keyword evidence="3" id="KW-1185">Reference proteome</keyword>
<dbReference type="AlphaFoldDB" id="A0A183H5A8"/>
<reference evidence="2 3" key="2">
    <citation type="submission" date="2018-11" db="EMBL/GenBank/DDBJ databases">
        <authorList>
            <consortium name="Pathogen Informatics"/>
        </authorList>
    </citation>
    <scope>NUCLEOTIDE SEQUENCE [LARGE SCALE GENOMIC DNA]</scope>
</reference>
<feature type="region of interest" description="Disordered" evidence="1">
    <location>
        <begin position="147"/>
        <end position="168"/>
    </location>
</feature>
<evidence type="ECO:0000313" key="3">
    <source>
        <dbReference type="Proteomes" id="UP000267606"/>
    </source>
</evidence>
<evidence type="ECO:0000256" key="1">
    <source>
        <dbReference type="SAM" id="MobiDB-lite"/>
    </source>
</evidence>